<dbReference type="PANTHER" id="PTHR30604:SF1">
    <property type="entry name" value="DNA UTILIZATION PROTEIN HOFQ"/>
    <property type="match status" value="1"/>
</dbReference>
<name>A0A0A7S1S3_FRIPE</name>
<comment type="subcellular location">
    <subcellularLocation>
        <location evidence="5">Cell outer membrane</location>
    </subcellularLocation>
    <subcellularLocation>
        <location evidence="1">Membrane</location>
    </subcellularLocation>
</comment>
<evidence type="ECO:0000259" key="6">
    <source>
        <dbReference type="Pfam" id="PF00263"/>
    </source>
</evidence>
<reference evidence="8 9" key="1">
    <citation type="journal article" date="2014" name="Appl. Environ. Microbiol.">
        <title>Gut symbionts from distinct hosts exhibit genotoxic activity via divergent colibactin biosynthetic pathways.</title>
        <authorList>
            <person name="Engel P."/>
            <person name="Vizcaino M.I."/>
            <person name="Crawford J.M."/>
        </authorList>
    </citation>
    <scope>NUCLEOTIDE SEQUENCE [LARGE SCALE GENOMIC DNA]</scope>
    <source>
        <strain evidence="8 9">PEB0191</strain>
    </source>
</reference>
<keyword evidence="2" id="KW-0732">Signal</keyword>
<feature type="domain" description="NolW-like" evidence="7">
    <location>
        <begin position="135"/>
        <end position="195"/>
    </location>
</feature>
<feature type="domain" description="Type II/III secretion system secretin-like" evidence="6">
    <location>
        <begin position="261"/>
        <end position="421"/>
    </location>
</feature>
<sequence length="422" mass="47814">MKYISSHLQTPKIILMLLIFFISIYCFGSEKIVENRISLNFYQTETSLILQTLADHNQLNLVLQDKINHIQTVKLNNVKWKDALTVITQSAQLHYRIEDNFLIISLPTDPKILQEQLYQQQKGDELKLPLVYSSINISHAEAKAIMEILNEHNLLSDRGKIVIDDRTQKLIIYDIEKNHKKVKELIEQLDQPIPQIHIAAHIVTMSNESADELGIKWAYTKNKSQFLEQLDINNSVANATTTLGFNLAKRANNLLNLELTALEAENQLEIIASPNLLTSHQHTAYIKQGTEIPYEVSNDNNGATAIEFKQAVLGLEVTPRVLTNNQLELDLIITQNTAGRAIKRGDGGEALAINTQEIHTRVLVNNGETLILGGIFEQSQQQNQQAVPGISQIPVIGNFFKYKGKQWQKRELVIFITPQLVY</sequence>
<evidence type="ECO:0000259" key="7">
    <source>
        <dbReference type="Pfam" id="PF03958"/>
    </source>
</evidence>
<dbReference type="InterPro" id="IPR004846">
    <property type="entry name" value="T2SS/T3SS_dom"/>
</dbReference>
<dbReference type="Pfam" id="PF00263">
    <property type="entry name" value="Secretin"/>
    <property type="match status" value="1"/>
</dbReference>
<dbReference type="InterPro" id="IPR005644">
    <property type="entry name" value="NolW-like"/>
</dbReference>
<dbReference type="GO" id="GO:0009279">
    <property type="term" value="C:cell outer membrane"/>
    <property type="evidence" value="ECO:0007669"/>
    <property type="project" value="UniProtKB-SubCell"/>
</dbReference>
<dbReference type="PRINTS" id="PR00811">
    <property type="entry name" value="BCTERIALGSPD"/>
</dbReference>
<evidence type="ECO:0000313" key="8">
    <source>
        <dbReference type="EMBL" id="AJA45500.1"/>
    </source>
</evidence>
<evidence type="ECO:0000256" key="4">
    <source>
        <dbReference type="RuleBase" id="RU004003"/>
    </source>
</evidence>
<evidence type="ECO:0000256" key="3">
    <source>
        <dbReference type="ARBA" id="ARBA00023136"/>
    </source>
</evidence>
<dbReference type="Pfam" id="PF03958">
    <property type="entry name" value="Secretin_N"/>
    <property type="match status" value="1"/>
</dbReference>
<dbReference type="InterPro" id="IPR051808">
    <property type="entry name" value="Type_IV_pilus_biogenesis"/>
</dbReference>
<accession>A0A0A7S1S3</accession>
<dbReference type="InterPro" id="IPR001775">
    <property type="entry name" value="GspD/PilQ"/>
</dbReference>
<dbReference type="Gene3D" id="3.30.1370.120">
    <property type="match status" value="1"/>
</dbReference>
<keyword evidence="5" id="KW-0813">Transport</keyword>
<evidence type="ECO:0000256" key="1">
    <source>
        <dbReference type="ARBA" id="ARBA00004370"/>
    </source>
</evidence>
<dbReference type="InterPro" id="IPR038591">
    <property type="entry name" value="NolW-like_sf"/>
</dbReference>
<evidence type="ECO:0000256" key="2">
    <source>
        <dbReference type="ARBA" id="ARBA00022729"/>
    </source>
</evidence>
<evidence type="ECO:0000256" key="5">
    <source>
        <dbReference type="RuleBase" id="RU004004"/>
    </source>
</evidence>
<proteinExistence type="inferred from homology"/>
<dbReference type="AlphaFoldDB" id="A0A0A7S1S3"/>
<dbReference type="HOGENOM" id="CLU_006756_2_1_6"/>
<evidence type="ECO:0000313" key="9">
    <source>
        <dbReference type="Proteomes" id="UP000030901"/>
    </source>
</evidence>
<dbReference type="EMBL" id="CP009056">
    <property type="protein sequence ID" value="AJA45500.1"/>
    <property type="molecule type" value="Genomic_DNA"/>
</dbReference>
<dbReference type="RefSeq" id="WP_052236885.1">
    <property type="nucleotide sequence ID" value="NZ_CP009056.1"/>
</dbReference>
<comment type="similarity">
    <text evidence="4">Belongs to the bacterial secretin family.</text>
</comment>
<dbReference type="GO" id="GO:0009306">
    <property type="term" value="P:protein secretion"/>
    <property type="evidence" value="ECO:0007669"/>
    <property type="project" value="InterPro"/>
</dbReference>
<protein>
    <submittedName>
        <fullName evidence="8">Type II secretory pathway, component HofQ</fullName>
    </submittedName>
</protein>
<dbReference type="KEGG" id="fpp:FPB0191_01684"/>
<dbReference type="STRING" id="1267021.FPB0191_01684"/>
<keyword evidence="9" id="KW-1185">Reference proteome</keyword>
<keyword evidence="3" id="KW-0472">Membrane</keyword>
<dbReference type="Proteomes" id="UP000030901">
    <property type="component" value="Chromosome"/>
</dbReference>
<dbReference type="PANTHER" id="PTHR30604">
    <property type="entry name" value="PROTEIN TRANSPORT PROTEIN HOFQ"/>
    <property type="match status" value="1"/>
</dbReference>
<organism evidence="8 9">
    <name type="scientific">Frischella perrara</name>
    <dbReference type="NCBI Taxonomy" id="1267021"/>
    <lineage>
        <taxon>Bacteria</taxon>
        <taxon>Pseudomonadati</taxon>
        <taxon>Pseudomonadota</taxon>
        <taxon>Gammaproteobacteria</taxon>
        <taxon>Orbales</taxon>
        <taxon>Orbaceae</taxon>
        <taxon>Frischella</taxon>
    </lineage>
</organism>
<gene>
    <name evidence="8" type="ORF">FPB0191_01684</name>
</gene>
<dbReference type="OrthoDB" id="9775455at2"/>
<dbReference type="Gene3D" id="3.30.1370.130">
    <property type="match status" value="1"/>
</dbReference>